<evidence type="ECO:0000256" key="7">
    <source>
        <dbReference type="ARBA" id="ARBA00022737"/>
    </source>
</evidence>
<feature type="region of interest" description="Disordered" evidence="16">
    <location>
        <begin position="407"/>
        <end position="433"/>
    </location>
</feature>
<evidence type="ECO:0000256" key="13">
    <source>
        <dbReference type="ARBA" id="ARBA00023170"/>
    </source>
</evidence>
<dbReference type="SUPFAM" id="SSF52058">
    <property type="entry name" value="L domain-like"/>
    <property type="match status" value="1"/>
</dbReference>
<dbReference type="Gene3D" id="3.80.10.10">
    <property type="entry name" value="Ribonuclease Inhibitor"/>
    <property type="match status" value="2"/>
</dbReference>
<keyword evidence="9" id="KW-0418">Kinase</keyword>
<dbReference type="Pfam" id="PF00069">
    <property type="entry name" value="Pkinase"/>
    <property type="match status" value="1"/>
</dbReference>
<dbReference type="AlphaFoldDB" id="A0A0C9RQZ5"/>
<keyword evidence="6 18" id="KW-0732">Signal</keyword>
<dbReference type="GO" id="GO:0004672">
    <property type="term" value="F:protein kinase activity"/>
    <property type="evidence" value="ECO:0007669"/>
    <property type="project" value="InterPro"/>
</dbReference>
<feature type="compositionally biased region" description="Polar residues" evidence="16">
    <location>
        <begin position="361"/>
        <end position="371"/>
    </location>
</feature>
<dbReference type="Gene3D" id="3.30.200.20">
    <property type="entry name" value="Phosphorylase Kinase, domain 1"/>
    <property type="match status" value="1"/>
</dbReference>
<dbReference type="InterPro" id="IPR032675">
    <property type="entry name" value="LRR_dom_sf"/>
</dbReference>
<dbReference type="Pfam" id="PF00560">
    <property type="entry name" value="LRR_1"/>
    <property type="match status" value="5"/>
</dbReference>
<evidence type="ECO:0000259" key="19">
    <source>
        <dbReference type="PROSITE" id="PS50011"/>
    </source>
</evidence>
<dbReference type="EMBL" id="GCHU01000863">
    <property type="protein sequence ID" value="JAG89531.1"/>
    <property type="molecule type" value="Transcribed_RNA"/>
</dbReference>
<dbReference type="PANTHER" id="PTHR48056">
    <property type="entry name" value="LRR RECEPTOR-LIKE SERINE/THREONINE-PROTEIN KINASE-RELATED"/>
    <property type="match status" value="1"/>
</dbReference>
<keyword evidence="10 15" id="KW-0067">ATP-binding</keyword>
<evidence type="ECO:0000256" key="15">
    <source>
        <dbReference type="PROSITE-ProRule" id="PRU10141"/>
    </source>
</evidence>
<feature type="signal peptide" evidence="18">
    <location>
        <begin position="1"/>
        <end position="25"/>
    </location>
</feature>
<dbReference type="Pfam" id="PF08263">
    <property type="entry name" value="LRRNT_2"/>
    <property type="match status" value="1"/>
</dbReference>
<evidence type="ECO:0000256" key="11">
    <source>
        <dbReference type="ARBA" id="ARBA00022989"/>
    </source>
</evidence>
<keyword evidence="11 17" id="KW-1133">Transmembrane helix</keyword>
<keyword evidence="14" id="KW-0325">Glycoprotein</keyword>
<evidence type="ECO:0000256" key="8">
    <source>
        <dbReference type="ARBA" id="ARBA00022741"/>
    </source>
</evidence>
<feature type="compositionally biased region" description="Low complexity" evidence="16">
    <location>
        <begin position="349"/>
        <end position="360"/>
    </location>
</feature>
<evidence type="ECO:0000256" key="10">
    <source>
        <dbReference type="ARBA" id="ARBA00022840"/>
    </source>
</evidence>
<reference evidence="20" key="1">
    <citation type="submission" date="2015-02" db="EMBL/GenBank/DDBJ databases">
        <title>A transcriptome of Wollemia nobilis - a relic of Gondwana.</title>
        <authorList>
            <person name="Chia J.Y."/>
            <person name="Leong Y.S."/>
            <person name="Abdul Karim S."/>
            <person name="Wan Azmi N."/>
            <person name="Hercus R."/>
            <person name="Croft L."/>
        </authorList>
    </citation>
    <scope>NUCLEOTIDE SEQUENCE</scope>
    <source>
        <strain evidence="20">MaeBrown</strain>
        <tissue evidence="20">Leaf</tissue>
    </source>
</reference>
<keyword evidence="3" id="KW-0433">Leucine-rich repeat</keyword>
<dbReference type="SMART" id="SM00369">
    <property type="entry name" value="LRR_TYP"/>
    <property type="match status" value="4"/>
</dbReference>
<comment type="subcellular location">
    <subcellularLocation>
        <location evidence="1">Membrane</location>
        <topology evidence="1">Single-pass membrane protein</topology>
    </subcellularLocation>
</comment>
<evidence type="ECO:0000256" key="6">
    <source>
        <dbReference type="ARBA" id="ARBA00022729"/>
    </source>
</evidence>
<evidence type="ECO:0000256" key="17">
    <source>
        <dbReference type="SAM" id="Phobius"/>
    </source>
</evidence>
<dbReference type="GO" id="GO:0005524">
    <property type="term" value="F:ATP binding"/>
    <property type="evidence" value="ECO:0007669"/>
    <property type="project" value="UniProtKB-UniRule"/>
</dbReference>
<dbReference type="PROSITE" id="PS50011">
    <property type="entry name" value="PROTEIN_KINASE_DOM"/>
    <property type="match status" value="1"/>
</dbReference>
<feature type="binding site" evidence="15">
    <location>
        <position position="530"/>
    </location>
    <ligand>
        <name>ATP</name>
        <dbReference type="ChEBI" id="CHEBI:30616"/>
    </ligand>
</feature>
<accession>A0A0C9RQZ5</accession>
<dbReference type="GO" id="GO:0016020">
    <property type="term" value="C:membrane"/>
    <property type="evidence" value="ECO:0007669"/>
    <property type="project" value="UniProtKB-SubCell"/>
</dbReference>
<dbReference type="InterPro" id="IPR011009">
    <property type="entry name" value="Kinase-like_dom_sf"/>
</dbReference>
<dbReference type="InterPro" id="IPR008271">
    <property type="entry name" value="Ser/Thr_kinase_AS"/>
</dbReference>
<feature type="transmembrane region" description="Helical" evidence="17">
    <location>
        <begin position="441"/>
        <end position="463"/>
    </location>
</feature>
<evidence type="ECO:0000256" key="1">
    <source>
        <dbReference type="ARBA" id="ARBA00004167"/>
    </source>
</evidence>
<keyword evidence="4" id="KW-0808">Transferase</keyword>
<feature type="domain" description="Protein kinase" evidence="19">
    <location>
        <begin position="501"/>
        <end position="793"/>
    </location>
</feature>
<protein>
    <submittedName>
        <fullName evidence="20">TSA: Wollemia nobilis Ref_Wollemi_Transcript_872_3434 transcribed RNA sequence</fullName>
    </submittedName>
</protein>
<dbReference type="GO" id="GO:0033612">
    <property type="term" value="F:receptor serine/threonine kinase binding"/>
    <property type="evidence" value="ECO:0007669"/>
    <property type="project" value="TreeGrafter"/>
</dbReference>
<keyword evidence="7" id="KW-0677">Repeat</keyword>
<keyword evidence="12 17" id="KW-0472">Membrane</keyword>
<dbReference type="FunFam" id="1.10.510.10:FF:000479">
    <property type="entry name" value="Leucine-rich repeat receptor-like protein kinase"/>
    <property type="match status" value="1"/>
</dbReference>
<dbReference type="Gene3D" id="1.10.510.10">
    <property type="entry name" value="Transferase(Phosphotransferase) domain 1"/>
    <property type="match status" value="1"/>
</dbReference>
<dbReference type="InterPro" id="IPR003591">
    <property type="entry name" value="Leu-rich_rpt_typical-subtyp"/>
</dbReference>
<keyword evidence="8 15" id="KW-0547">Nucleotide-binding</keyword>
<dbReference type="SUPFAM" id="SSF56112">
    <property type="entry name" value="Protein kinase-like (PK-like)"/>
    <property type="match status" value="1"/>
</dbReference>
<evidence type="ECO:0000256" key="16">
    <source>
        <dbReference type="SAM" id="MobiDB-lite"/>
    </source>
</evidence>
<dbReference type="InterPro" id="IPR017441">
    <property type="entry name" value="Protein_kinase_ATP_BS"/>
</dbReference>
<evidence type="ECO:0000256" key="2">
    <source>
        <dbReference type="ARBA" id="ARBA00008684"/>
    </source>
</evidence>
<evidence type="ECO:0000256" key="12">
    <source>
        <dbReference type="ARBA" id="ARBA00023136"/>
    </source>
</evidence>
<evidence type="ECO:0000256" key="9">
    <source>
        <dbReference type="ARBA" id="ARBA00022777"/>
    </source>
</evidence>
<keyword evidence="13" id="KW-0675">Receptor</keyword>
<evidence type="ECO:0000256" key="4">
    <source>
        <dbReference type="ARBA" id="ARBA00022679"/>
    </source>
</evidence>
<dbReference type="PROSITE" id="PS00107">
    <property type="entry name" value="PROTEIN_KINASE_ATP"/>
    <property type="match status" value="1"/>
</dbReference>
<dbReference type="InterPro" id="IPR000719">
    <property type="entry name" value="Prot_kinase_dom"/>
</dbReference>
<dbReference type="InterPro" id="IPR001611">
    <property type="entry name" value="Leu-rich_rpt"/>
</dbReference>
<comment type="similarity">
    <text evidence="2">Belongs to the protein kinase superfamily. Ser/Thr protein kinase family.</text>
</comment>
<evidence type="ECO:0000313" key="20">
    <source>
        <dbReference type="EMBL" id="JAG89531.1"/>
    </source>
</evidence>
<dbReference type="InterPro" id="IPR013210">
    <property type="entry name" value="LRR_N_plant-typ"/>
</dbReference>
<evidence type="ECO:0000256" key="5">
    <source>
        <dbReference type="ARBA" id="ARBA00022692"/>
    </source>
</evidence>
<sequence length="793" mass="86877">MALRCSFVPLSVIFCIVFLVNSLHAFKAIYEDGFPPRGSSSLNNDVQALFELRALITGESSVSDEWNSSESPCGWFGVECEDIATTDGLMMEKRIVGLQLDSKQLKGSLSPAIGRLSELKKLSLANNMLVGRIPKDIAACLKLEFLDLRGNKLSGPIPPEFTNLRRLKVLHLSDNTLSGELSFLSFRNNPDVVSDPFPHLEYLNLAHNRLTGMIPSGIARISALESIILHSNLLVGSIPLSLGSLQSLKVLHLHNNFLHGKLPPSLASNSSKLQSLDVSGNFLVGRIPSSFGEVKTLRFLNVSNNNLEGPIPWGAWFKYGADPSAFSRNTRLCGRPLKSCPKSATVEWSSSSSSSSSQSSEQDQLQKPQSQSFVSGVYKKLRPKPLVLGAPKTRFVYQETTAKLALAPNSGRNSSNTAPVAAPTGAKSEHKKKKKHFLKKWGLGMGIGILTGAISAVACSFLYRTLVYYSRGRPKVQGAVIYSSLIKKAEDLAFLETEEGLRSENLIGKGGSGEVYKAQLPDGREIAIKKVAQPTPNPTDVSDEDTKLLDKRRRQIRAELETLGHIRHRNLVTLLAYIARPDCHLLVYEYMKNGSLQQALQRVTEGTLELSWPVRHKIALGIASGLSYLHFHSTPKIIHRDLKPGNILLDENFDAHVADFGLAKALPEAATHATSSNVAGTVGYIAPEYHQTLKFTDKCDVYSFGVVLAVLVTGKQPYDEFFQTIPQASIPKWLRNIVASESASSAIAPQLKGQGFDDEIFLVMKIACFCTDDDPNKRPNSREVLSMLTQISS</sequence>
<keyword evidence="5 17" id="KW-0812">Transmembrane</keyword>
<dbReference type="PROSITE" id="PS00108">
    <property type="entry name" value="PROTEIN_KINASE_ST"/>
    <property type="match status" value="1"/>
</dbReference>
<dbReference type="InterPro" id="IPR050647">
    <property type="entry name" value="Plant_LRR-RLKs"/>
</dbReference>
<organism evidence="20">
    <name type="scientific">Wollemia nobilis</name>
    <dbReference type="NCBI Taxonomy" id="56998"/>
    <lineage>
        <taxon>Eukaryota</taxon>
        <taxon>Viridiplantae</taxon>
        <taxon>Streptophyta</taxon>
        <taxon>Embryophyta</taxon>
        <taxon>Tracheophyta</taxon>
        <taxon>Spermatophyta</taxon>
        <taxon>Pinopsida</taxon>
        <taxon>Pinidae</taxon>
        <taxon>Conifers II</taxon>
        <taxon>Araucariales</taxon>
        <taxon>Araucariaceae</taxon>
        <taxon>Wollemia</taxon>
    </lineage>
</organism>
<proteinExistence type="inferred from homology"/>
<evidence type="ECO:0000256" key="18">
    <source>
        <dbReference type="SAM" id="SignalP"/>
    </source>
</evidence>
<dbReference type="PANTHER" id="PTHR48056:SF75">
    <property type="entry name" value="LEUCINE-RICH REPEAT RECEPTOR-LIKE SERINE_THREONINE_TYROSINE-PROTEIN KINASE SOBIR1"/>
    <property type="match status" value="1"/>
</dbReference>
<feature type="chain" id="PRO_5002202194" evidence="18">
    <location>
        <begin position="26"/>
        <end position="793"/>
    </location>
</feature>
<evidence type="ECO:0000256" key="14">
    <source>
        <dbReference type="ARBA" id="ARBA00023180"/>
    </source>
</evidence>
<dbReference type="FunFam" id="3.80.10.10:FF:000400">
    <property type="entry name" value="Nuclear pore complex protein NUP107"/>
    <property type="match status" value="1"/>
</dbReference>
<evidence type="ECO:0000256" key="3">
    <source>
        <dbReference type="ARBA" id="ARBA00022614"/>
    </source>
</evidence>
<name>A0A0C9RQZ5_9CONI</name>
<dbReference type="SMART" id="SM00220">
    <property type="entry name" value="S_TKc"/>
    <property type="match status" value="1"/>
</dbReference>
<feature type="region of interest" description="Disordered" evidence="16">
    <location>
        <begin position="348"/>
        <end position="371"/>
    </location>
</feature>